<dbReference type="PANTHER" id="PTHR46535">
    <property type="entry name" value="NEDD4-BINDING PROTEIN 2"/>
    <property type="match status" value="1"/>
</dbReference>
<dbReference type="PROSITE" id="PS50828">
    <property type="entry name" value="SMR"/>
    <property type="match status" value="1"/>
</dbReference>
<dbReference type="InterPro" id="IPR052772">
    <property type="entry name" value="Endo/PolyKinase_Domain-Protein"/>
</dbReference>
<dbReference type="InterPro" id="IPR036063">
    <property type="entry name" value="Smr_dom_sf"/>
</dbReference>
<keyword evidence="2" id="KW-1185">Reference proteome</keyword>
<dbReference type="WBParaSite" id="sdigi.contig190.g5887.t1">
    <property type="protein sequence ID" value="sdigi.contig190.g5887.t1"/>
    <property type="gene ID" value="sdigi.contig190.g5887"/>
</dbReference>
<feature type="domain" description="Smr" evidence="1">
    <location>
        <begin position="752"/>
        <end position="833"/>
    </location>
</feature>
<dbReference type="InterPro" id="IPR002625">
    <property type="entry name" value="Smr_dom"/>
</dbReference>
<organism evidence="2 3">
    <name type="scientific">Setaria digitata</name>
    <dbReference type="NCBI Taxonomy" id="48799"/>
    <lineage>
        <taxon>Eukaryota</taxon>
        <taxon>Metazoa</taxon>
        <taxon>Ecdysozoa</taxon>
        <taxon>Nematoda</taxon>
        <taxon>Chromadorea</taxon>
        <taxon>Rhabditida</taxon>
        <taxon>Spirurina</taxon>
        <taxon>Spiruromorpha</taxon>
        <taxon>Filarioidea</taxon>
        <taxon>Setariidae</taxon>
        <taxon>Setaria</taxon>
    </lineage>
</organism>
<dbReference type="SMART" id="SM00463">
    <property type="entry name" value="SMR"/>
    <property type="match status" value="1"/>
</dbReference>
<dbReference type="Gene3D" id="3.40.50.300">
    <property type="entry name" value="P-loop containing nucleotide triphosphate hydrolases"/>
    <property type="match status" value="1"/>
</dbReference>
<proteinExistence type="predicted"/>
<dbReference type="Proteomes" id="UP000887581">
    <property type="component" value="Unplaced"/>
</dbReference>
<dbReference type="AlphaFoldDB" id="A0A915PQD5"/>
<protein>
    <submittedName>
        <fullName evidence="3">Smr domain-containing protein</fullName>
    </submittedName>
</protein>
<dbReference type="GO" id="GO:0005634">
    <property type="term" value="C:nucleus"/>
    <property type="evidence" value="ECO:0007669"/>
    <property type="project" value="TreeGrafter"/>
</dbReference>
<reference evidence="3" key="1">
    <citation type="submission" date="2022-11" db="UniProtKB">
        <authorList>
            <consortium name="WormBaseParasite"/>
        </authorList>
    </citation>
    <scope>IDENTIFICATION</scope>
</reference>
<dbReference type="Pfam" id="PF13671">
    <property type="entry name" value="AAA_33"/>
    <property type="match status" value="1"/>
</dbReference>
<dbReference type="GO" id="GO:0004519">
    <property type="term" value="F:endonuclease activity"/>
    <property type="evidence" value="ECO:0007669"/>
    <property type="project" value="TreeGrafter"/>
</dbReference>
<evidence type="ECO:0000313" key="3">
    <source>
        <dbReference type="WBParaSite" id="sdigi.contig190.g5887.t1"/>
    </source>
</evidence>
<dbReference type="PANTHER" id="PTHR46535:SF1">
    <property type="entry name" value="NEDD4-BINDING PROTEIN 2"/>
    <property type="match status" value="1"/>
</dbReference>
<evidence type="ECO:0000313" key="2">
    <source>
        <dbReference type="Proteomes" id="UP000887581"/>
    </source>
</evidence>
<dbReference type="InterPro" id="IPR027417">
    <property type="entry name" value="P-loop_NTPase"/>
</dbReference>
<sequence length="833" mass="94058">MVSPSIHEQCWEATTSLKDIRKCIRNGHHIMIIMRGIPGSGKSSLASDLVAGTNGAVFNTDKYFMQNGIYQFDPAKLEEYHQKNWKDAKDAIQNGVKPVIIDNTNIFIAHMKPYVTLAVKNLYEIYFVEPETEWKKNAKECARRNAHSVPEEKISYMVECFEEVELSDLIKPTQLRIIPPLTDKSESDDDTMNSLLSTLDSSKPACSFWPSSLLGHAAAVAKTLEKEEIKKTTLSPSVDYQSALCEVVDLLKISSPSPLLKNSSSETKNSEQLFSLIPSQTYVKNVRTVGCQTSDLIRIFELLDSSSSTNYEFFGETMLHDFEHSDKKKMRGKAIQAGDGIVPSDIDILLALFPNEKAFDLSHILEIAGLNNAVILLREMNAHMDISAQLGDAYSKIYSLLYLSSSIINKYSNRRYCCENVEIFRNLRLYNKNIEAEPLSRTFYWWDDTESEGISENSSSPTLEISNAVAQKLAPCTYMQFPAPEPVPQGYYRMEISVDMMEHLTQLFGDGENTAIIKTYVDLPMWLWRRIYLYWQGIPTAENEVDNGFGKKNFGFSVPTNSDEELARMLQDQELTSNISLGNGKHMSIAERLQLNALIKDYTGIDRQRIAECFRDNQFSAEATRSTLELFINGIEDVHATSTDPSQSVSSINQSNNCSMPATSSRYCVFDGLSTSKPNLEVAHKDVCELREEADRWNKQKHEMMLRANNQREPAAKMFYIGEAQKCGKKARDCVAELNERLIEANSSSLFIDLHYMDVQFAIKLLKAKLHAADRPPELRHGRSGKKLVVLTGYGKLNCGQAKIKPAVIQWLEQCGYEYCNSTNKGVIIVECK</sequence>
<accession>A0A915PQD5</accession>
<dbReference type="Gene3D" id="3.30.1370.110">
    <property type="match status" value="1"/>
</dbReference>
<dbReference type="SUPFAM" id="SSF160443">
    <property type="entry name" value="SMR domain-like"/>
    <property type="match status" value="1"/>
</dbReference>
<dbReference type="SUPFAM" id="SSF52540">
    <property type="entry name" value="P-loop containing nucleoside triphosphate hydrolases"/>
    <property type="match status" value="1"/>
</dbReference>
<name>A0A915PQD5_9BILA</name>
<evidence type="ECO:0000259" key="1">
    <source>
        <dbReference type="PROSITE" id="PS50828"/>
    </source>
</evidence>